<protein>
    <recommendedName>
        <fullName evidence="6">Enhancer of polycomb-like protein</fullName>
    </recommendedName>
</protein>
<dbReference type="GO" id="GO:0035267">
    <property type="term" value="C:NuA4 histone acetyltransferase complex"/>
    <property type="evidence" value="ECO:0007669"/>
    <property type="project" value="InterPro"/>
</dbReference>
<dbReference type="InterPro" id="IPR024943">
    <property type="entry name" value="Enhancer_polycomb"/>
</dbReference>
<dbReference type="GO" id="GO:0006357">
    <property type="term" value="P:regulation of transcription by RNA polymerase II"/>
    <property type="evidence" value="ECO:0007669"/>
    <property type="project" value="InterPro"/>
</dbReference>
<evidence type="ECO:0000313" key="10">
    <source>
        <dbReference type="Proteomes" id="UP000289340"/>
    </source>
</evidence>
<comment type="subcellular location">
    <subcellularLocation>
        <location evidence="1 6">Nucleus</location>
    </subcellularLocation>
</comment>
<dbReference type="Pfam" id="PF10513">
    <property type="entry name" value="EPL1"/>
    <property type="match status" value="1"/>
</dbReference>
<dbReference type="GO" id="GO:0005634">
    <property type="term" value="C:nucleus"/>
    <property type="evidence" value="ECO:0007669"/>
    <property type="project" value="UniProtKB-SubCell"/>
</dbReference>
<gene>
    <name evidence="9" type="ORF">D0Y65_004075</name>
</gene>
<comment type="caution">
    <text evidence="9">The sequence shown here is derived from an EMBL/GenBank/DDBJ whole genome shotgun (WGS) entry which is preliminary data.</text>
</comment>
<evidence type="ECO:0000256" key="7">
    <source>
        <dbReference type="SAM" id="MobiDB-lite"/>
    </source>
</evidence>
<dbReference type="PANTHER" id="PTHR14898">
    <property type="entry name" value="ENHANCER OF POLYCOMB"/>
    <property type="match status" value="1"/>
</dbReference>
<dbReference type="InterPro" id="IPR019542">
    <property type="entry name" value="Enhancer_polycomb-like_N"/>
</dbReference>
<keyword evidence="4 6" id="KW-0804">Transcription</keyword>
<proteinExistence type="inferred from homology"/>
<evidence type="ECO:0000256" key="5">
    <source>
        <dbReference type="ARBA" id="ARBA00023242"/>
    </source>
</evidence>
<evidence type="ECO:0000256" key="3">
    <source>
        <dbReference type="ARBA" id="ARBA00023015"/>
    </source>
</evidence>
<feature type="domain" description="Enhancer of polycomb-like N-terminal" evidence="8">
    <location>
        <begin position="472"/>
        <end position="560"/>
    </location>
</feature>
<dbReference type="AlphaFoldDB" id="A0A445LPJ6"/>
<evidence type="ECO:0000256" key="6">
    <source>
        <dbReference type="RuleBase" id="RU361124"/>
    </source>
</evidence>
<evidence type="ECO:0000256" key="2">
    <source>
        <dbReference type="ARBA" id="ARBA00008035"/>
    </source>
</evidence>
<feature type="compositionally biased region" description="Basic residues" evidence="7">
    <location>
        <begin position="299"/>
        <end position="312"/>
    </location>
</feature>
<evidence type="ECO:0000256" key="1">
    <source>
        <dbReference type="ARBA" id="ARBA00004123"/>
    </source>
</evidence>
<sequence>MPAAGMRRTTRVFGMKGAETARVLRSGRRLWPDSGEVKTKRSHDGDEWPLPPLKAAKFDAAATPRKGKRSEEAAVVDRRFGKGLVYQRRKKGLKREVSRRNVEVWRCVLSVAVNRCAGNSGRFLRLLASVARYVARVRVSPRKLSGFFMSEAIHGAFASKGMLFVKGPPAVNTGIGQFFGVTGSVPSFSVDFSAVPPCFEYLQSAMFLKFMFRSFFLVHNPINVHRDEDTESDDDLLENQNEQQISSDTFKRKPSDIVTVTSDVVEINDVLSLHSSVKVTTRAAGRNGQYRNMLNSRGIQKRRSSLRKRKARSPSMVSIRRNGAVASDLTGGRKNNSQLPVVTSSRKLRSMANDSTKGNLKEARSAIVDSKDRLGSSSCFANLLVSEIDQCCRAEGAIVTLETSSPKEWLFTVKKGGLTRCTFRAEKVMRPFSTNRFTHAVMYSLDNGWKLEFTNRQDWNVFKDLYKKCFDRNTPATAAKVIPVPGVREVSSYAESNSFPYHRPVTYISAFGDELTRAMTRETANYDMDSEDEKWLKKFNEFQEHVSEDNFELIIDAMEKVYYYNPDETFDEKSAANGCQDLGSKEVVEAVYNYWMRKRKQKRSFLLRVFQVNFQS</sequence>
<accession>A0A445LPJ6</accession>
<evidence type="ECO:0000259" key="8">
    <source>
        <dbReference type="Pfam" id="PF10513"/>
    </source>
</evidence>
<keyword evidence="10" id="KW-1185">Reference proteome</keyword>
<keyword evidence="5 6" id="KW-0539">Nucleus</keyword>
<dbReference type="EMBL" id="QZWG01000002">
    <property type="protein sequence ID" value="RZC25230.1"/>
    <property type="molecule type" value="Genomic_DNA"/>
</dbReference>
<dbReference type="SMR" id="A0A445LPJ6"/>
<keyword evidence="3 6" id="KW-0805">Transcription regulation</keyword>
<organism evidence="9 10">
    <name type="scientific">Glycine soja</name>
    <name type="common">Wild soybean</name>
    <dbReference type="NCBI Taxonomy" id="3848"/>
    <lineage>
        <taxon>Eukaryota</taxon>
        <taxon>Viridiplantae</taxon>
        <taxon>Streptophyta</taxon>
        <taxon>Embryophyta</taxon>
        <taxon>Tracheophyta</taxon>
        <taxon>Spermatophyta</taxon>
        <taxon>Magnoliopsida</taxon>
        <taxon>eudicotyledons</taxon>
        <taxon>Gunneridae</taxon>
        <taxon>Pentapetalae</taxon>
        <taxon>rosids</taxon>
        <taxon>fabids</taxon>
        <taxon>Fabales</taxon>
        <taxon>Fabaceae</taxon>
        <taxon>Papilionoideae</taxon>
        <taxon>50 kb inversion clade</taxon>
        <taxon>NPAAA clade</taxon>
        <taxon>indigoferoid/millettioid clade</taxon>
        <taxon>Phaseoleae</taxon>
        <taxon>Glycine</taxon>
        <taxon>Glycine subgen. Soja</taxon>
    </lineage>
</organism>
<feature type="region of interest" description="Disordered" evidence="7">
    <location>
        <begin position="295"/>
        <end position="317"/>
    </location>
</feature>
<name>A0A445LPJ6_GLYSO</name>
<evidence type="ECO:0000313" key="9">
    <source>
        <dbReference type="EMBL" id="RZC25230.1"/>
    </source>
</evidence>
<dbReference type="Proteomes" id="UP000289340">
    <property type="component" value="Chromosome 2"/>
</dbReference>
<reference evidence="9 10" key="1">
    <citation type="submission" date="2018-09" db="EMBL/GenBank/DDBJ databases">
        <title>A high-quality reference genome of wild soybean provides a powerful tool to mine soybean genomes.</title>
        <authorList>
            <person name="Xie M."/>
            <person name="Chung C.Y.L."/>
            <person name="Li M.-W."/>
            <person name="Wong F.-L."/>
            <person name="Chan T.-F."/>
            <person name="Lam H.-M."/>
        </authorList>
    </citation>
    <scope>NUCLEOTIDE SEQUENCE [LARGE SCALE GENOMIC DNA]</scope>
    <source>
        <strain evidence="10">cv. W05</strain>
        <tissue evidence="9">Hypocotyl of etiolated seedlings</tissue>
    </source>
</reference>
<evidence type="ECO:0000256" key="4">
    <source>
        <dbReference type="ARBA" id="ARBA00023163"/>
    </source>
</evidence>
<comment type="similarity">
    <text evidence="2 6">Belongs to the enhancer of polycomb family.</text>
</comment>